<dbReference type="Proteomes" id="UP000235672">
    <property type="component" value="Unassembled WGS sequence"/>
</dbReference>
<dbReference type="InterPro" id="IPR056693">
    <property type="entry name" value="DUF7791"/>
</dbReference>
<dbReference type="Pfam" id="PF24883">
    <property type="entry name" value="NPHP3_N"/>
    <property type="match status" value="1"/>
</dbReference>
<evidence type="ECO:0000313" key="4">
    <source>
        <dbReference type="EMBL" id="PMD24645.1"/>
    </source>
</evidence>
<evidence type="ECO:0000259" key="2">
    <source>
        <dbReference type="Pfam" id="PF24883"/>
    </source>
</evidence>
<dbReference type="PANTHER" id="PTHR10039:SF5">
    <property type="entry name" value="NACHT DOMAIN-CONTAINING PROTEIN"/>
    <property type="match status" value="1"/>
</dbReference>
<dbReference type="AlphaFoldDB" id="A0A2J6QEF0"/>
<sequence>MLDPLTALSVAGNIVQFIDFSTKLIAKGHELYDSVDGASVGNAELEVIVKDLQDLNGRLQSPRPSENVKAVVSDSDLALQKLSKKCSGAAAELTDALNKLKVQGTANRRWKSVRQALKGLMRKEELDAMVKRLQLFRDELNLHILVSMRDTFDMQVIRQTEGFRHLDEVAQNLVDRLGQDQERLRSDLENHTERISHNQNHTNDTITREHERTRRTILASLHSSRSCKPFEMRDGFSGGSEHLVQQEKDFSIESSLLASLRFPTMENRFEEIEPAHRETFEWIFGPPAQQSNWSNFPQWLSKGVGIYWINGKAASGKSTLMRFICEDPRTGSLLNEWSSPNLLIRATHFFWNSGTPDQRSYQGLLRALLFDILQQARHLIRVVFSDKWAAHHWHPTKVVPELQSWTLPRLINAFDLLFQKVGTELRFCLFVDGLDEYDGDPFDIIDLFMRISKSPYVKLCLSSRPLYDFVKAFRAFPTLRLQDLNFNDIKQYVDDKLGANHQMQELQHKEPEQAPKLSQEIIDKADGVFLWSSRIFQIFAAAHLTGDNLTSLELSFAEEADVQRLLCSSAGPLTDHERMSRIEFVDMWLVTRCGGLIEANKPTNSDDINRNLSYLHRTARDFLELPQIWTRITGPTRGSDFNPHVSLLQSSVVFIKLALRTNVLILDFASISLRHAYQAELETNRPQVLLLDELGRMIQDQPCLVRRDFSILSKDGSPAKYHEFLALVVRIGLYHYVAHKIECQADIIRKNPGRPLLQYALRSWASPMIGDFQLSSNMVDLLMQNGADPNQIYGGQSAWECIFEMLASKSKSLDDTKGKFSSELVKIVQVFIENGALVNKGVYQWITKALQSEFPEETKRLQDLMVAKGALKEENRFKRTMHSLRRKRKRWSELKSCLLFRGSKAVEEIEPHTTTNSSRPTGCLKHEELDIAVHPLLQPELVELCEVEGKGVDFLMWMP</sequence>
<evidence type="ECO:0000259" key="3">
    <source>
        <dbReference type="Pfam" id="PF25053"/>
    </source>
</evidence>
<dbReference type="InterPro" id="IPR027417">
    <property type="entry name" value="P-loop_NTPase"/>
</dbReference>
<evidence type="ECO:0000256" key="1">
    <source>
        <dbReference type="ARBA" id="ARBA00022737"/>
    </source>
</evidence>
<keyword evidence="1" id="KW-0677">Repeat</keyword>
<reference evidence="4 5" key="1">
    <citation type="submission" date="2016-05" db="EMBL/GenBank/DDBJ databases">
        <title>A degradative enzymes factory behind the ericoid mycorrhizal symbiosis.</title>
        <authorList>
            <consortium name="DOE Joint Genome Institute"/>
            <person name="Martino E."/>
            <person name="Morin E."/>
            <person name="Grelet G."/>
            <person name="Kuo A."/>
            <person name="Kohler A."/>
            <person name="Daghino S."/>
            <person name="Barry K."/>
            <person name="Choi C."/>
            <person name="Cichocki N."/>
            <person name="Clum A."/>
            <person name="Copeland A."/>
            <person name="Hainaut M."/>
            <person name="Haridas S."/>
            <person name="Labutti K."/>
            <person name="Lindquist E."/>
            <person name="Lipzen A."/>
            <person name="Khouja H.-R."/>
            <person name="Murat C."/>
            <person name="Ohm R."/>
            <person name="Olson A."/>
            <person name="Spatafora J."/>
            <person name="Veneault-Fourrey C."/>
            <person name="Henrissat B."/>
            <person name="Grigoriev I."/>
            <person name="Martin F."/>
            <person name="Perotto S."/>
        </authorList>
    </citation>
    <scope>NUCLEOTIDE SEQUENCE [LARGE SCALE GENOMIC DNA]</scope>
    <source>
        <strain evidence="4 5">UAMH 7357</strain>
    </source>
</reference>
<feature type="domain" description="DUF7791" evidence="3">
    <location>
        <begin position="532"/>
        <end position="656"/>
    </location>
</feature>
<accession>A0A2J6QEF0</accession>
<feature type="domain" description="Nephrocystin 3-like N-terminal" evidence="2">
    <location>
        <begin position="294"/>
        <end position="464"/>
    </location>
</feature>
<evidence type="ECO:0000313" key="5">
    <source>
        <dbReference type="Proteomes" id="UP000235672"/>
    </source>
</evidence>
<gene>
    <name evidence="4" type="ORF">NA56DRAFT_656343</name>
</gene>
<organism evidence="4 5">
    <name type="scientific">Hyaloscypha hepaticicola</name>
    <dbReference type="NCBI Taxonomy" id="2082293"/>
    <lineage>
        <taxon>Eukaryota</taxon>
        <taxon>Fungi</taxon>
        <taxon>Dikarya</taxon>
        <taxon>Ascomycota</taxon>
        <taxon>Pezizomycotina</taxon>
        <taxon>Leotiomycetes</taxon>
        <taxon>Helotiales</taxon>
        <taxon>Hyaloscyphaceae</taxon>
        <taxon>Hyaloscypha</taxon>
    </lineage>
</organism>
<proteinExistence type="predicted"/>
<name>A0A2J6QEF0_9HELO</name>
<dbReference type="EMBL" id="KZ613472">
    <property type="protein sequence ID" value="PMD24645.1"/>
    <property type="molecule type" value="Genomic_DNA"/>
</dbReference>
<dbReference type="STRING" id="1745343.A0A2J6QEF0"/>
<dbReference type="Pfam" id="PF25053">
    <property type="entry name" value="DUF7791"/>
    <property type="match status" value="1"/>
</dbReference>
<dbReference type="OrthoDB" id="443402at2759"/>
<dbReference type="InterPro" id="IPR056884">
    <property type="entry name" value="NPHP3-like_N"/>
</dbReference>
<dbReference type="SUPFAM" id="SSF52540">
    <property type="entry name" value="P-loop containing nucleoside triphosphate hydrolases"/>
    <property type="match status" value="1"/>
</dbReference>
<keyword evidence="5" id="KW-1185">Reference proteome</keyword>
<protein>
    <submittedName>
        <fullName evidence="4">Uncharacterized protein</fullName>
    </submittedName>
</protein>
<dbReference type="PANTHER" id="PTHR10039">
    <property type="entry name" value="AMELOGENIN"/>
    <property type="match status" value="1"/>
</dbReference>